<proteinExistence type="predicted"/>
<evidence type="ECO:0000256" key="1">
    <source>
        <dbReference type="SAM" id="MobiDB-lite"/>
    </source>
</evidence>
<accession>A0ABR3LB82</accession>
<gene>
    <name evidence="3" type="ORF">QQF64_020635</name>
</gene>
<feature type="transmembrane region" description="Helical" evidence="2">
    <location>
        <begin position="109"/>
        <end position="130"/>
    </location>
</feature>
<feature type="region of interest" description="Disordered" evidence="1">
    <location>
        <begin position="1"/>
        <end position="44"/>
    </location>
</feature>
<evidence type="ECO:0000256" key="2">
    <source>
        <dbReference type="SAM" id="Phobius"/>
    </source>
</evidence>
<feature type="compositionally biased region" description="Polar residues" evidence="1">
    <location>
        <begin position="28"/>
        <end position="44"/>
    </location>
</feature>
<dbReference type="EMBL" id="JAYMGO010000023">
    <property type="protein sequence ID" value="KAL1249630.1"/>
    <property type="molecule type" value="Genomic_DNA"/>
</dbReference>
<keyword evidence="2" id="KW-0812">Transmembrane</keyword>
<protein>
    <submittedName>
        <fullName evidence="3">Uncharacterized protein</fullName>
    </submittedName>
</protein>
<keyword evidence="2" id="KW-0472">Membrane</keyword>
<evidence type="ECO:0000313" key="3">
    <source>
        <dbReference type="EMBL" id="KAL1249630.1"/>
    </source>
</evidence>
<evidence type="ECO:0000313" key="4">
    <source>
        <dbReference type="Proteomes" id="UP001558613"/>
    </source>
</evidence>
<sequence length="224" mass="25743">MLTQTDRAEEEESQQDCPEPPEEKAVNGVNSSVSPSRQQPTVTLQKNSPVEVQEVLLCNIVGQLEIVSNSNVSLPQRTLSYLLLMFTLPIWSATTLWDRYQKWFTEAMTVAYWLWHGIKLFMIFILKIVLSSTRKAFGDIMLNLISFIQVHDEQHRRKELAERHMASSNLNGHVSAVFPPSPAMAQTLPNLYTLLFSLEIESKWRRRKIEVQHTLQQHVAVVKS</sequence>
<name>A0ABR3LB82_9TELE</name>
<feature type="transmembrane region" description="Helical" evidence="2">
    <location>
        <begin position="79"/>
        <end position="97"/>
    </location>
</feature>
<organism evidence="3 4">
    <name type="scientific">Cirrhinus molitorella</name>
    <name type="common">mud carp</name>
    <dbReference type="NCBI Taxonomy" id="172907"/>
    <lineage>
        <taxon>Eukaryota</taxon>
        <taxon>Metazoa</taxon>
        <taxon>Chordata</taxon>
        <taxon>Craniata</taxon>
        <taxon>Vertebrata</taxon>
        <taxon>Euteleostomi</taxon>
        <taxon>Actinopterygii</taxon>
        <taxon>Neopterygii</taxon>
        <taxon>Teleostei</taxon>
        <taxon>Ostariophysi</taxon>
        <taxon>Cypriniformes</taxon>
        <taxon>Cyprinidae</taxon>
        <taxon>Labeoninae</taxon>
        <taxon>Labeonini</taxon>
        <taxon>Cirrhinus</taxon>
    </lineage>
</organism>
<comment type="caution">
    <text evidence="3">The sequence shown here is derived from an EMBL/GenBank/DDBJ whole genome shotgun (WGS) entry which is preliminary data.</text>
</comment>
<reference evidence="3 4" key="1">
    <citation type="submission" date="2023-09" db="EMBL/GenBank/DDBJ databases">
        <authorList>
            <person name="Wang M."/>
        </authorList>
    </citation>
    <scope>NUCLEOTIDE SEQUENCE [LARGE SCALE GENOMIC DNA]</scope>
    <source>
        <strain evidence="3">GT-2023</strain>
        <tissue evidence="3">Liver</tissue>
    </source>
</reference>
<dbReference type="Proteomes" id="UP001558613">
    <property type="component" value="Unassembled WGS sequence"/>
</dbReference>
<keyword evidence="2" id="KW-1133">Transmembrane helix</keyword>
<keyword evidence="4" id="KW-1185">Reference proteome</keyword>